<accession>A0A1V6MHK0</accession>
<dbReference type="SUPFAM" id="SSF51735">
    <property type="entry name" value="NAD(P)-binding Rossmann-fold domains"/>
    <property type="match status" value="1"/>
</dbReference>
<dbReference type="Pfam" id="PF00107">
    <property type="entry name" value="ADH_zinc_N"/>
    <property type="match status" value="1"/>
</dbReference>
<dbReference type="InterPro" id="IPR036291">
    <property type="entry name" value="NAD(P)-bd_dom_sf"/>
</dbReference>
<sequence>MYSPEAWVLRSGAVTGPHDGGLGGALQRDLFTFGPLEEGEALVEPILGSWEANVDHALARSPIDVCSSRGEDTVVVGNMGVVRVLKVNAGSRRDVQVREGDLCLLMPFGKLDRFGYAELAYAYDAPDTIGLLAKRSKMDVRVLLPIPDGTVYSLPQWATYGRYFTAWDNWQKAYGCWRTQVTDDDPANHLVFGWGGGVAFAELMLAKRAGFRVAMTAGSDERVAFLRENGITAVDRRRFPDLSLPTRQERTDRERHQRRRKAVEEFLGVVRDLSDGHGVAIFVDNIGQPLYDVTLTALARAGVVTTCGWKAGMRLSHLRGAESISRHIHVNTHVWRLQDSPGIRDFQEAEGWIAPKGADVIYEFDQVPELADDYANGRIGSYFPMYRVNPL</sequence>
<dbReference type="AlphaFoldDB" id="A0A1V6MHK0"/>
<dbReference type="InterPro" id="IPR013149">
    <property type="entry name" value="ADH-like_C"/>
</dbReference>
<feature type="domain" description="Alcohol dehydrogenase-like C-terminal" evidence="1">
    <location>
        <begin position="199"/>
        <end position="346"/>
    </location>
</feature>
<dbReference type="EMBL" id="MPOH02000049">
    <property type="protein sequence ID" value="OQD51826.1"/>
    <property type="molecule type" value="Genomic_DNA"/>
</dbReference>
<organism evidence="2 3">
    <name type="scientific">Streptomyces phaeoluteigriseus</name>
    <dbReference type="NCBI Taxonomy" id="114686"/>
    <lineage>
        <taxon>Bacteria</taxon>
        <taxon>Bacillati</taxon>
        <taxon>Actinomycetota</taxon>
        <taxon>Actinomycetes</taxon>
        <taxon>Kitasatosporales</taxon>
        <taxon>Streptomycetaceae</taxon>
        <taxon>Streptomyces</taxon>
        <taxon>Streptomyces aurantiacus group</taxon>
    </lineage>
</organism>
<evidence type="ECO:0000313" key="2">
    <source>
        <dbReference type="EMBL" id="OQD51826.1"/>
    </source>
</evidence>
<evidence type="ECO:0000259" key="1">
    <source>
        <dbReference type="Pfam" id="PF00107"/>
    </source>
</evidence>
<reference evidence="3" key="1">
    <citation type="submission" date="2016-11" db="EMBL/GenBank/DDBJ databases">
        <authorList>
            <person name="Schniete J.K."/>
            <person name="Salih T."/>
            <person name="Algora Gallardo L."/>
            <person name="Martinez Fernandez S."/>
            <person name="Herron P.R."/>
        </authorList>
    </citation>
    <scope>NUCLEOTIDE SEQUENCE [LARGE SCALE GENOMIC DNA]</scope>
    <source>
        <strain evidence="3">DSM 41896</strain>
    </source>
</reference>
<dbReference type="Proteomes" id="UP000184286">
    <property type="component" value="Unassembled WGS sequence"/>
</dbReference>
<protein>
    <submittedName>
        <fullName evidence="2">Zinc-binding dehydrogenase</fullName>
    </submittedName>
</protein>
<comment type="caution">
    <text evidence="2">The sequence shown here is derived from an EMBL/GenBank/DDBJ whole genome shotgun (WGS) entry which is preliminary data.</text>
</comment>
<gene>
    <name evidence="2" type="ORF">BM536_037910</name>
</gene>
<dbReference type="Gene3D" id="3.40.50.720">
    <property type="entry name" value="NAD(P)-binding Rossmann-like Domain"/>
    <property type="match status" value="1"/>
</dbReference>
<evidence type="ECO:0000313" key="3">
    <source>
        <dbReference type="Proteomes" id="UP000184286"/>
    </source>
</evidence>
<reference evidence="2 3" key="2">
    <citation type="submission" date="2017-02" db="EMBL/GenBank/DDBJ databases">
        <title>Draft genome sequence of Streptomyces phaeoluteigriseus type strain DSM41896.</title>
        <authorList>
            <person name="Salih T.S."/>
            <person name="Algora Gallardo L."/>
            <person name="Melo Santos T."/>
            <person name="Filgueira Martinez S."/>
            <person name="Herron P.R."/>
        </authorList>
    </citation>
    <scope>NUCLEOTIDE SEQUENCE [LARGE SCALE GENOMIC DNA]</scope>
    <source>
        <strain evidence="2 3">DSM 41896</strain>
    </source>
</reference>
<proteinExistence type="predicted"/>
<name>A0A1V6MHK0_9ACTN</name>
<dbReference type="STRING" id="114686.BM536_037910"/>